<protein>
    <submittedName>
        <fullName evidence="10">NarK/NasA family nitrate transporter</fullName>
    </submittedName>
</protein>
<dbReference type="EMBL" id="JACVVD010000002">
    <property type="protein sequence ID" value="MBD0379997.1"/>
    <property type="molecule type" value="Genomic_DNA"/>
</dbReference>
<keyword evidence="6" id="KW-0534">Nitrate assimilation</keyword>
<comment type="subcellular location">
    <subcellularLocation>
        <location evidence="1">Cell membrane</location>
        <topology evidence="1">Multi-pass membrane protein</topology>
    </subcellularLocation>
</comment>
<keyword evidence="3" id="KW-0813">Transport</keyword>
<organism evidence="10 11">
    <name type="scientific">Paenibacillus sedimenti</name>
    <dbReference type="NCBI Taxonomy" id="2770274"/>
    <lineage>
        <taxon>Bacteria</taxon>
        <taxon>Bacillati</taxon>
        <taxon>Bacillota</taxon>
        <taxon>Bacilli</taxon>
        <taxon>Bacillales</taxon>
        <taxon>Paenibacillaceae</taxon>
        <taxon>Paenibacillus</taxon>
    </lineage>
</organism>
<feature type="transmembrane region" description="Helical" evidence="8">
    <location>
        <begin position="162"/>
        <end position="184"/>
    </location>
</feature>
<feature type="transmembrane region" description="Helical" evidence="8">
    <location>
        <begin position="47"/>
        <end position="63"/>
    </location>
</feature>
<dbReference type="AlphaFoldDB" id="A0A926KLG2"/>
<dbReference type="InterPro" id="IPR011701">
    <property type="entry name" value="MFS"/>
</dbReference>
<evidence type="ECO:0000256" key="6">
    <source>
        <dbReference type="ARBA" id="ARBA00023063"/>
    </source>
</evidence>
<evidence type="ECO:0000313" key="10">
    <source>
        <dbReference type="EMBL" id="MBD0379997.1"/>
    </source>
</evidence>
<dbReference type="InterPro" id="IPR044772">
    <property type="entry name" value="NO3_transporter"/>
</dbReference>
<feature type="domain" description="Major facilitator superfamily (MFS) profile" evidence="9">
    <location>
        <begin position="8"/>
        <end position="380"/>
    </location>
</feature>
<feature type="transmembrane region" description="Helical" evidence="8">
    <location>
        <begin position="205"/>
        <end position="226"/>
    </location>
</feature>
<feature type="transmembrane region" description="Helical" evidence="8">
    <location>
        <begin position="296"/>
        <end position="315"/>
    </location>
</feature>
<evidence type="ECO:0000256" key="1">
    <source>
        <dbReference type="ARBA" id="ARBA00004651"/>
    </source>
</evidence>
<proteinExistence type="inferred from homology"/>
<keyword evidence="11" id="KW-1185">Reference proteome</keyword>
<evidence type="ECO:0000256" key="3">
    <source>
        <dbReference type="ARBA" id="ARBA00022448"/>
    </source>
</evidence>
<dbReference type="GO" id="GO:0005886">
    <property type="term" value="C:plasma membrane"/>
    <property type="evidence" value="ECO:0007669"/>
    <property type="project" value="UniProtKB-SubCell"/>
</dbReference>
<feature type="transmembrane region" description="Helical" evidence="8">
    <location>
        <begin position="7"/>
        <end position="27"/>
    </location>
</feature>
<comment type="caution">
    <text evidence="10">The sequence shown here is derived from an EMBL/GenBank/DDBJ whole genome shotgun (WGS) entry which is preliminary data.</text>
</comment>
<feature type="transmembrane region" description="Helical" evidence="8">
    <location>
        <begin position="75"/>
        <end position="92"/>
    </location>
</feature>
<dbReference type="PANTHER" id="PTHR23515">
    <property type="entry name" value="HIGH-AFFINITY NITRATE TRANSPORTER 2.3"/>
    <property type="match status" value="1"/>
</dbReference>
<keyword evidence="7 8" id="KW-0472">Membrane</keyword>
<evidence type="ECO:0000256" key="2">
    <source>
        <dbReference type="ARBA" id="ARBA00008432"/>
    </source>
</evidence>
<evidence type="ECO:0000313" key="11">
    <source>
        <dbReference type="Proteomes" id="UP000650466"/>
    </source>
</evidence>
<dbReference type="Gene3D" id="1.20.1250.20">
    <property type="entry name" value="MFS general substrate transporter like domains"/>
    <property type="match status" value="2"/>
</dbReference>
<feature type="transmembrane region" description="Helical" evidence="8">
    <location>
        <begin position="271"/>
        <end position="290"/>
    </location>
</feature>
<name>A0A926KLG2_9BACL</name>
<dbReference type="SUPFAM" id="SSF103473">
    <property type="entry name" value="MFS general substrate transporter"/>
    <property type="match status" value="1"/>
</dbReference>
<dbReference type="GO" id="GO:0042128">
    <property type="term" value="P:nitrate assimilation"/>
    <property type="evidence" value="ECO:0007669"/>
    <property type="project" value="UniProtKB-KW"/>
</dbReference>
<evidence type="ECO:0000259" key="9">
    <source>
        <dbReference type="PROSITE" id="PS50850"/>
    </source>
</evidence>
<dbReference type="PROSITE" id="PS50850">
    <property type="entry name" value="MFS"/>
    <property type="match status" value="1"/>
</dbReference>
<evidence type="ECO:0000256" key="5">
    <source>
        <dbReference type="ARBA" id="ARBA00022989"/>
    </source>
</evidence>
<feature type="transmembrane region" description="Helical" evidence="8">
    <location>
        <begin position="327"/>
        <end position="351"/>
    </location>
</feature>
<sequence length="391" mass="41635">MRQNGSALALGLSTMAMMASFVIWSVFSPIAGQIQELYHLSTIQKSVLIAAPVLLGSVLRIPMGIYTDRFGGKRVFAATMLFLVIPLFLAGWAHSYWLLLLCAVFIGMAGTTFAISLTYVSRWFPPERQGLVLGLAGLGNLGGAAASYTLPFVFNSYGLQWVFWSLAIMIVIVTIIFSIGTRDLPPPAKVKTFKQSMIVLKERSTWYLSIFYFLTFGGFVAFGAYLPTFLKDLFQLSATDAGMKTAGFVLIATLIRPLGGYMADRIGSRRVLTAVFAGIIITSLAMAATLHQFAGFSVSCLAAAALLGVGNGAVFKMVPEVSAGNTGAVTGIVGAAGGVGGFFPPIVLGIIKDLTGAYTLGFVMLMLFACVCLWLNQATKRMAIAKQSAAA</sequence>
<dbReference type="RefSeq" id="WP_188173771.1">
    <property type="nucleotide sequence ID" value="NZ_JACVVD010000002.1"/>
</dbReference>
<feature type="transmembrane region" description="Helical" evidence="8">
    <location>
        <begin position="241"/>
        <end position="259"/>
    </location>
</feature>
<dbReference type="CDD" id="cd17341">
    <property type="entry name" value="MFS_NRT2_like"/>
    <property type="match status" value="1"/>
</dbReference>
<evidence type="ECO:0000256" key="7">
    <source>
        <dbReference type="ARBA" id="ARBA00023136"/>
    </source>
</evidence>
<reference evidence="10" key="1">
    <citation type="submission" date="2020-09" db="EMBL/GenBank/DDBJ databases">
        <title>Draft Genome Sequence of Paenibacillus sp. WST5.</title>
        <authorList>
            <person name="Bao Z."/>
        </authorList>
    </citation>
    <scope>NUCLEOTIDE SEQUENCE</scope>
    <source>
        <strain evidence="10">WST5</strain>
    </source>
</reference>
<keyword evidence="5 8" id="KW-1133">Transmembrane helix</keyword>
<accession>A0A926KLG2</accession>
<dbReference type="InterPro" id="IPR036259">
    <property type="entry name" value="MFS_trans_sf"/>
</dbReference>
<dbReference type="GO" id="GO:0015112">
    <property type="term" value="F:nitrate transmembrane transporter activity"/>
    <property type="evidence" value="ECO:0007669"/>
    <property type="project" value="InterPro"/>
</dbReference>
<dbReference type="Pfam" id="PF07690">
    <property type="entry name" value="MFS_1"/>
    <property type="match status" value="1"/>
</dbReference>
<dbReference type="InterPro" id="IPR020846">
    <property type="entry name" value="MFS_dom"/>
</dbReference>
<evidence type="ECO:0000256" key="8">
    <source>
        <dbReference type="SAM" id="Phobius"/>
    </source>
</evidence>
<dbReference type="Proteomes" id="UP000650466">
    <property type="component" value="Unassembled WGS sequence"/>
</dbReference>
<keyword evidence="4 8" id="KW-0812">Transmembrane</keyword>
<gene>
    <name evidence="10" type="ORF">ICC18_07725</name>
</gene>
<feature type="transmembrane region" description="Helical" evidence="8">
    <location>
        <begin position="98"/>
        <end position="119"/>
    </location>
</feature>
<comment type="similarity">
    <text evidence="2">Belongs to the major facilitator superfamily. Nitrate/nitrite porter (TC 2.A.1.8) family.</text>
</comment>
<feature type="transmembrane region" description="Helical" evidence="8">
    <location>
        <begin position="131"/>
        <end position="150"/>
    </location>
</feature>
<evidence type="ECO:0000256" key="4">
    <source>
        <dbReference type="ARBA" id="ARBA00022692"/>
    </source>
</evidence>
<feature type="transmembrane region" description="Helical" evidence="8">
    <location>
        <begin position="357"/>
        <end position="376"/>
    </location>
</feature>